<keyword evidence="2" id="KW-0813">Transport</keyword>
<evidence type="ECO:0000256" key="4">
    <source>
        <dbReference type="ARBA" id="ARBA00022989"/>
    </source>
</evidence>
<dbReference type="OrthoDB" id="4766754at2759"/>
<comment type="subcellular location">
    <subcellularLocation>
        <location evidence="1">Membrane</location>
    </subcellularLocation>
</comment>
<dbReference type="Gene3D" id="1.20.1250.20">
    <property type="entry name" value="MFS general substrate transporter like domains"/>
    <property type="match status" value="1"/>
</dbReference>
<evidence type="ECO:0000256" key="1">
    <source>
        <dbReference type="ARBA" id="ARBA00004370"/>
    </source>
</evidence>
<dbReference type="Proteomes" id="UP000293360">
    <property type="component" value="Unassembled WGS sequence"/>
</dbReference>
<feature type="transmembrane region" description="Helical" evidence="7">
    <location>
        <begin position="311"/>
        <end position="330"/>
    </location>
</feature>
<feature type="transmembrane region" description="Helical" evidence="7">
    <location>
        <begin position="83"/>
        <end position="100"/>
    </location>
</feature>
<feature type="compositionally biased region" description="Polar residues" evidence="6">
    <location>
        <begin position="420"/>
        <end position="431"/>
    </location>
</feature>
<dbReference type="InterPro" id="IPR005828">
    <property type="entry name" value="MFS_sugar_transport-like"/>
</dbReference>
<feature type="region of interest" description="Disordered" evidence="6">
    <location>
        <begin position="384"/>
        <end position="431"/>
    </location>
</feature>
<dbReference type="GO" id="GO:0016020">
    <property type="term" value="C:membrane"/>
    <property type="evidence" value="ECO:0007669"/>
    <property type="project" value="UniProtKB-SubCell"/>
</dbReference>
<keyword evidence="9" id="KW-1185">Reference proteome</keyword>
<dbReference type="PANTHER" id="PTHR48020:SF12">
    <property type="entry name" value="PROTON MYO-INOSITOL COTRANSPORTER"/>
    <property type="match status" value="1"/>
</dbReference>
<dbReference type="Pfam" id="PF00083">
    <property type="entry name" value="Sugar_tr"/>
    <property type="match status" value="1"/>
</dbReference>
<feature type="transmembrane region" description="Helical" evidence="7">
    <location>
        <begin position="254"/>
        <end position="273"/>
    </location>
</feature>
<dbReference type="EMBL" id="QJNU01000240">
    <property type="protein sequence ID" value="RYP03834.1"/>
    <property type="molecule type" value="Genomic_DNA"/>
</dbReference>
<organism evidence="8 9">
    <name type="scientific">Monosporascus ibericus</name>
    <dbReference type="NCBI Taxonomy" id="155417"/>
    <lineage>
        <taxon>Eukaryota</taxon>
        <taxon>Fungi</taxon>
        <taxon>Dikarya</taxon>
        <taxon>Ascomycota</taxon>
        <taxon>Pezizomycotina</taxon>
        <taxon>Sordariomycetes</taxon>
        <taxon>Xylariomycetidae</taxon>
        <taxon>Xylariales</taxon>
        <taxon>Xylariales incertae sedis</taxon>
        <taxon>Monosporascus</taxon>
    </lineage>
</organism>
<dbReference type="SUPFAM" id="SSF103473">
    <property type="entry name" value="MFS general substrate transporter"/>
    <property type="match status" value="1"/>
</dbReference>
<evidence type="ECO:0000256" key="5">
    <source>
        <dbReference type="ARBA" id="ARBA00023136"/>
    </source>
</evidence>
<sequence>MEQRTCLSDAELRRDVHDFVQNDAPFLREKERKVELAAIIAKNTRLYDPDSDEDSLDDLQELTAKEKDALRAEKTNPFAEKKILAVFIAVSLAALLQGFVQSSQNGANLFAIWWGIRDEEEQVNEFGFTNAAVYWAAAIMPSLRLFLHPKQLSGIIEGLTSSSGNSAIRDLYVTHKNINLEGNYASDDNGSLAPPKSYFGRIAQLFTLRRLRNAAISTSVVALAQQLSGINVFAFYSGNVFKALGNERNSEIQLPMLFSFAFGVVNFSFGLFAFKTIDSWGRRKLLLSTLPFMSLCLVITAICFDKIEEKAIQVATVATFLLGPVPFTMASEAFARDIGHPGAIGIYAGLNIVAFVLIFLLVEETRRLSLEDLSQIYAVRVNTDDESQQDGNQQNMELVSIPEGEAEQIEPQVDGEDAPDTSSIATDTTHG</sequence>
<dbReference type="AlphaFoldDB" id="A0A4Q4TDU0"/>
<dbReference type="InterPro" id="IPR036259">
    <property type="entry name" value="MFS_trans_sf"/>
</dbReference>
<dbReference type="InterPro" id="IPR050814">
    <property type="entry name" value="Myo-inositol_Transporter"/>
</dbReference>
<feature type="transmembrane region" description="Helical" evidence="7">
    <location>
        <begin position="342"/>
        <end position="362"/>
    </location>
</feature>
<reference evidence="8 9" key="1">
    <citation type="submission" date="2018-06" db="EMBL/GenBank/DDBJ databases">
        <title>Complete Genomes of Monosporascus.</title>
        <authorList>
            <person name="Robinson A.J."/>
            <person name="Natvig D.O."/>
        </authorList>
    </citation>
    <scope>NUCLEOTIDE SEQUENCE [LARGE SCALE GENOMIC DNA]</scope>
    <source>
        <strain evidence="8 9">CBS 110550</strain>
    </source>
</reference>
<keyword evidence="4 7" id="KW-1133">Transmembrane helix</keyword>
<dbReference type="PANTHER" id="PTHR48020">
    <property type="entry name" value="PROTON MYO-INOSITOL COTRANSPORTER"/>
    <property type="match status" value="1"/>
</dbReference>
<keyword evidence="3 7" id="KW-0812">Transmembrane</keyword>
<gene>
    <name evidence="8" type="ORF">DL764_004884</name>
</gene>
<feature type="compositionally biased region" description="Acidic residues" evidence="6">
    <location>
        <begin position="404"/>
        <end position="419"/>
    </location>
</feature>
<dbReference type="GO" id="GO:0022857">
    <property type="term" value="F:transmembrane transporter activity"/>
    <property type="evidence" value="ECO:0007669"/>
    <property type="project" value="InterPro"/>
</dbReference>
<protein>
    <recommendedName>
        <fullName evidence="10">Major facilitator superfamily (MFS) profile domain-containing protein</fullName>
    </recommendedName>
</protein>
<name>A0A4Q4TDU0_9PEZI</name>
<evidence type="ECO:0000256" key="6">
    <source>
        <dbReference type="SAM" id="MobiDB-lite"/>
    </source>
</evidence>
<comment type="caution">
    <text evidence="8">The sequence shown here is derived from an EMBL/GenBank/DDBJ whole genome shotgun (WGS) entry which is preliminary data.</text>
</comment>
<evidence type="ECO:0000313" key="8">
    <source>
        <dbReference type="EMBL" id="RYP03834.1"/>
    </source>
</evidence>
<evidence type="ECO:0000256" key="2">
    <source>
        <dbReference type="ARBA" id="ARBA00022448"/>
    </source>
</evidence>
<dbReference type="STRING" id="155417.A0A4Q4TDU0"/>
<proteinExistence type="predicted"/>
<evidence type="ECO:0000256" key="7">
    <source>
        <dbReference type="SAM" id="Phobius"/>
    </source>
</evidence>
<keyword evidence="5 7" id="KW-0472">Membrane</keyword>
<evidence type="ECO:0008006" key="10">
    <source>
        <dbReference type="Google" id="ProtNLM"/>
    </source>
</evidence>
<feature type="transmembrane region" description="Helical" evidence="7">
    <location>
        <begin position="126"/>
        <end position="147"/>
    </location>
</feature>
<evidence type="ECO:0000313" key="9">
    <source>
        <dbReference type="Proteomes" id="UP000293360"/>
    </source>
</evidence>
<accession>A0A4Q4TDU0</accession>
<evidence type="ECO:0000256" key="3">
    <source>
        <dbReference type="ARBA" id="ARBA00022692"/>
    </source>
</evidence>